<protein>
    <submittedName>
        <fullName evidence="3">Aste57867_19902 protein</fullName>
    </submittedName>
</protein>
<dbReference type="PANTHER" id="PTHR11188">
    <property type="entry name" value="ARRESTIN DOMAIN CONTAINING PROTEIN"/>
    <property type="match status" value="1"/>
</dbReference>
<dbReference type="Pfam" id="PF02752">
    <property type="entry name" value="Arrestin_C"/>
    <property type="match status" value="1"/>
</dbReference>
<dbReference type="InterPro" id="IPR050357">
    <property type="entry name" value="Arrestin_domain-protein"/>
</dbReference>
<dbReference type="InterPro" id="IPR014756">
    <property type="entry name" value="Ig_E-set"/>
</dbReference>
<evidence type="ECO:0000313" key="4">
    <source>
        <dbReference type="Proteomes" id="UP000332933"/>
    </source>
</evidence>
<dbReference type="InterPro" id="IPR011022">
    <property type="entry name" value="Arrestin_C-like"/>
</dbReference>
<dbReference type="EMBL" id="VJMH01006720">
    <property type="protein sequence ID" value="KAF0688501.1"/>
    <property type="molecule type" value="Genomic_DNA"/>
</dbReference>
<dbReference type="GO" id="GO:0005737">
    <property type="term" value="C:cytoplasm"/>
    <property type="evidence" value="ECO:0007669"/>
    <property type="project" value="TreeGrafter"/>
</dbReference>
<evidence type="ECO:0000313" key="3">
    <source>
        <dbReference type="EMBL" id="VFT96600.1"/>
    </source>
</evidence>
<proteinExistence type="predicted"/>
<dbReference type="GO" id="GO:0015031">
    <property type="term" value="P:protein transport"/>
    <property type="evidence" value="ECO:0007669"/>
    <property type="project" value="TreeGrafter"/>
</dbReference>
<organism evidence="3 4">
    <name type="scientific">Aphanomyces stellatus</name>
    <dbReference type="NCBI Taxonomy" id="120398"/>
    <lineage>
        <taxon>Eukaryota</taxon>
        <taxon>Sar</taxon>
        <taxon>Stramenopiles</taxon>
        <taxon>Oomycota</taxon>
        <taxon>Saprolegniomycetes</taxon>
        <taxon>Saprolegniales</taxon>
        <taxon>Verrucalvaceae</taxon>
        <taxon>Aphanomyces</taxon>
    </lineage>
</organism>
<name>A0A485LEW4_9STRA</name>
<dbReference type="InterPro" id="IPR011021">
    <property type="entry name" value="Arrestin-like_N"/>
</dbReference>
<reference evidence="3 4" key="1">
    <citation type="submission" date="2019-03" db="EMBL/GenBank/DDBJ databases">
        <authorList>
            <person name="Gaulin E."/>
            <person name="Dumas B."/>
        </authorList>
    </citation>
    <scope>NUCLEOTIDE SEQUENCE [LARGE SCALE GENOMIC DNA]</scope>
    <source>
        <strain evidence="3">CBS 568.67</strain>
    </source>
</reference>
<sequence>MINGKGTLEVRMDKPYYISGDIITGNLFVDVRQPIECNEVVVFVKGKEKVYWEEEEYVEREGKDDKTIVKRFSNGREFFKQKLVLFNVQHALAPGQYIYPFQYQLPMGLPGCFDNDHDDGVHAKIEYSIKGAIGVQGMFNRDLKKKQTLTVYAQLAGYVAPSFDEKVQSINYLCCFPQGTCTLRVAMDKNMYGPGEVPRIQVDIHNNSKCDVRTMQCKLRRTTIVVGSGKKRTLTKFLTTANFPGVASGQSISQPQSFQLAGKGMFPSTVSSFVTVSYTIDVVCDISLCPDVKLKLPIALGAPALQQPAVVVAAPAVAQQVPQGKYASDV</sequence>
<dbReference type="InterPro" id="IPR014752">
    <property type="entry name" value="Arrestin-like_C"/>
</dbReference>
<keyword evidence="4" id="KW-1185">Reference proteome</keyword>
<dbReference type="Pfam" id="PF00339">
    <property type="entry name" value="Arrestin_N"/>
    <property type="match status" value="1"/>
</dbReference>
<evidence type="ECO:0000259" key="1">
    <source>
        <dbReference type="SMART" id="SM01017"/>
    </source>
</evidence>
<dbReference type="Proteomes" id="UP000332933">
    <property type="component" value="Unassembled WGS sequence"/>
</dbReference>
<dbReference type="SMART" id="SM01017">
    <property type="entry name" value="Arrestin_C"/>
    <property type="match status" value="1"/>
</dbReference>
<dbReference type="OrthoDB" id="7785529at2759"/>
<dbReference type="EMBL" id="CAADRA010006743">
    <property type="protein sequence ID" value="VFT96600.1"/>
    <property type="molecule type" value="Genomic_DNA"/>
</dbReference>
<feature type="domain" description="Arrestin C-terminal-like" evidence="1">
    <location>
        <begin position="177"/>
        <end position="305"/>
    </location>
</feature>
<gene>
    <name evidence="3" type="primary">Aste57867_19902</name>
    <name evidence="2" type="ORF">As57867_019836</name>
    <name evidence="3" type="ORF">ASTE57867_19902</name>
</gene>
<dbReference type="AlphaFoldDB" id="A0A485LEW4"/>
<dbReference type="PANTHER" id="PTHR11188:SF17">
    <property type="entry name" value="FI21816P1"/>
    <property type="match status" value="1"/>
</dbReference>
<dbReference type="Gene3D" id="2.60.40.640">
    <property type="match status" value="2"/>
</dbReference>
<dbReference type="SUPFAM" id="SSF81296">
    <property type="entry name" value="E set domains"/>
    <property type="match status" value="2"/>
</dbReference>
<accession>A0A485LEW4</accession>
<reference evidence="2" key="2">
    <citation type="submission" date="2019-06" db="EMBL/GenBank/DDBJ databases">
        <title>Genomics analysis of Aphanomyces spp. identifies a new class of oomycete effector associated with host adaptation.</title>
        <authorList>
            <person name="Gaulin E."/>
        </authorList>
    </citation>
    <scope>NUCLEOTIDE SEQUENCE</scope>
    <source>
        <strain evidence="2">CBS 578.67</strain>
    </source>
</reference>
<evidence type="ECO:0000313" key="2">
    <source>
        <dbReference type="EMBL" id="KAF0688501.1"/>
    </source>
</evidence>